<evidence type="ECO:0000256" key="1">
    <source>
        <dbReference type="ARBA" id="ARBA00001947"/>
    </source>
</evidence>
<dbReference type="InterPro" id="IPR052348">
    <property type="entry name" value="Metallopeptidase_M50B"/>
</dbReference>
<comment type="cofactor">
    <cofactor evidence="1">
        <name>Zn(2+)</name>
        <dbReference type="ChEBI" id="CHEBI:29105"/>
    </cofactor>
</comment>
<evidence type="ECO:0000256" key="9">
    <source>
        <dbReference type="ARBA" id="ARBA00022833"/>
    </source>
</evidence>
<feature type="transmembrane region" description="Helical" evidence="13">
    <location>
        <begin position="165"/>
        <end position="182"/>
    </location>
</feature>
<feature type="transmembrane region" description="Helical" evidence="13">
    <location>
        <begin position="97"/>
        <end position="121"/>
    </location>
</feature>
<evidence type="ECO:0000256" key="11">
    <source>
        <dbReference type="ARBA" id="ARBA00023049"/>
    </source>
</evidence>
<protein>
    <submittedName>
        <fullName evidence="15">Putative zinc metalloprotease</fullName>
    </submittedName>
</protein>
<evidence type="ECO:0000313" key="16">
    <source>
        <dbReference type="Proteomes" id="UP000094609"/>
    </source>
</evidence>
<evidence type="ECO:0000256" key="8">
    <source>
        <dbReference type="ARBA" id="ARBA00022801"/>
    </source>
</evidence>
<evidence type="ECO:0000256" key="3">
    <source>
        <dbReference type="ARBA" id="ARBA00007931"/>
    </source>
</evidence>
<feature type="transmembrane region" description="Helical" evidence="13">
    <location>
        <begin position="53"/>
        <end position="77"/>
    </location>
</feature>
<evidence type="ECO:0000256" key="12">
    <source>
        <dbReference type="ARBA" id="ARBA00023136"/>
    </source>
</evidence>
<dbReference type="Proteomes" id="UP000094609">
    <property type="component" value="Chromosome"/>
</dbReference>
<dbReference type="GO" id="GO:0006508">
    <property type="term" value="P:proteolysis"/>
    <property type="evidence" value="ECO:0007669"/>
    <property type="project" value="UniProtKB-KW"/>
</dbReference>
<proteinExistence type="inferred from homology"/>
<dbReference type="InterPro" id="IPR008915">
    <property type="entry name" value="Peptidase_M50"/>
</dbReference>
<keyword evidence="8" id="KW-0378">Hydrolase</keyword>
<dbReference type="PATRIC" id="fig|1193502.14.peg.1117"/>
<dbReference type="GO" id="GO:0046872">
    <property type="term" value="F:metal ion binding"/>
    <property type="evidence" value="ECO:0007669"/>
    <property type="project" value="UniProtKB-KW"/>
</dbReference>
<keyword evidence="6 13" id="KW-0812">Transmembrane</keyword>
<dbReference type="GO" id="GO:0008237">
    <property type="term" value="F:metallopeptidase activity"/>
    <property type="evidence" value="ECO:0007669"/>
    <property type="project" value="UniProtKB-KW"/>
</dbReference>
<feature type="domain" description="Peptidase M50" evidence="14">
    <location>
        <begin position="12"/>
        <end position="170"/>
    </location>
</feature>
<dbReference type="STRING" id="1193502.SHALO_1101"/>
<evidence type="ECO:0000256" key="5">
    <source>
        <dbReference type="ARBA" id="ARBA00022670"/>
    </source>
</evidence>
<dbReference type="RefSeq" id="WP_069477721.1">
    <property type="nucleotide sequence ID" value="NZ_CP017111.1"/>
</dbReference>
<dbReference type="EMBL" id="CP017111">
    <property type="protein sequence ID" value="AOO64881.1"/>
    <property type="molecule type" value="Genomic_DNA"/>
</dbReference>
<keyword evidence="5 15" id="KW-0645">Protease</keyword>
<keyword evidence="4" id="KW-1003">Cell membrane</keyword>
<reference evidence="16" key="1">
    <citation type="submission" date="2016-08" db="EMBL/GenBank/DDBJ databases">
        <title>Complete genome sequence of the organohalide-respiring Epsilonproteobacterium Sulfurospirillum halorespirans.</title>
        <authorList>
            <person name="Goris T."/>
            <person name="Zimmermann J."/>
            <person name="Schenz B."/>
            <person name="Lemos M."/>
            <person name="Hackermueller J."/>
            <person name="Diekert G."/>
        </authorList>
    </citation>
    <scope>NUCLEOTIDE SEQUENCE [LARGE SCALE GENOMIC DNA]</scope>
    <source>
        <strain>DSM 13726</strain>
        <strain evidence="16">PCE-M2</strain>
    </source>
</reference>
<organism evidence="15 16">
    <name type="scientific">Sulfurospirillum halorespirans DSM 13726</name>
    <dbReference type="NCBI Taxonomy" id="1193502"/>
    <lineage>
        <taxon>Bacteria</taxon>
        <taxon>Pseudomonadati</taxon>
        <taxon>Campylobacterota</taxon>
        <taxon>Epsilonproteobacteria</taxon>
        <taxon>Campylobacterales</taxon>
        <taxon>Sulfurospirillaceae</taxon>
        <taxon>Sulfurospirillum</taxon>
    </lineage>
</organism>
<keyword evidence="7" id="KW-0479">Metal-binding</keyword>
<evidence type="ECO:0000256" key="4">
    <source>
        <dbReference type="ARBA" id="ARBA00022475"/>
    </source>
</evidence>
<evidence type="ECO:0000256" key="10">
    <source>
        <dbReference type="ARBA" id="ARBA00022989"/>
    </source>
</evidence>
<keyword evidence="9" id="KW-0862">Zinc</keyword>
<evidence type="ECO:0000256" key="2">
    <source>
        <dbReference type="ARBA" id="ARBA00004651"/>
    </source>
</evidence>
<dbReference type="GO" id="GO:0005886">
    <property type="term" value="C:plasma membrane"/>
    <property type="evidence" value="ECO:0007669"/>
    <property type="project" value="UniProtKB-SubCell"/>
</dbReference>
<dbReference type="Pfam" id="PF02163">
    <property type="entry name" value="Peptidase_M50"/>
    <property type="match status" value="1"/>
</dbReference>
<evidence type="ECO:0000256" key="13">
    <source>
        <dbReference type="SAM" id="Phobius"/>
    </source>
</evidence>
<evidence type="ECO:0000259" key="14">
    <source>
        <dbReference type="Pfam" id="PF02163"/>
    </source>
</evidence>
<comment type="subcellular location">
    <subcellularLocation>
        <location evidence="2">Cell membrane</location>
        <topology evidence="2">Multi-pass membrane protein</topology>
    </subcellularLocation>
</comment>
<keyword evidence="11 15" id="KW-0482">Metalloprotease</keyword>
<keyword evidence="10 13" id="KW-1133">Transmembrane helix</keyword>
<evidence type="ECO:0000256" key="7">
    <source>
        <dbReference type="ARBA" id="ARBA00022723"/>
    </source>
</evidence>
<evidence type="ECO:0000256" key="6">
    <source>
        <dbReference type="ARBA" id="ARBA00022692"/>
    </source>
</evidence>
<sequence length="217" mass="24283">MEELKIIEITATILALMIAIIGHEIMHGYVAYRYGDTTAKNQGRLSINPIVHVDLVGTIIVPAVLFFSGAPFMFGWAKPVPIFIPTVVRNGGYKAAIHVSLAGIAYNFTLALVCSGILSFLPDLREANSFIEVFLIFFLIQSMIYNVVLGIFNLYPIPPLDGSHALTYLGLIMGWTALVRLYESMERYGMVILILFIATPLSHYFFLPIRYVIGWLY</sequence>
<dbReference type="AlphaFoldDB" id="A0A1D7TIR5"/>
<dbReference type="PANTHER" id="PTHR35864:SF1">
    <property type="entry name" value="ZINC METALLOPROTEASE YWHC-RELATED"/>
    <property type="match status" value="1"/>
</dbReference>
<accession>A0A1D7TIR5</accession>
<keyword evidence="12 13" id="KW-0472">Membrane</keyword>
<dbReference type="InterPro" id="IPR044537">
    <property type="entry name" value="Rip2-like"/>
</dbReference>
<dbReference type="CDD" id="cd06158">
    <property type="entry name" value="S2P-M50_like_1"/>
    <property type="match status" value="1"/>
</dbReference>
<feature type="transmembrane region" description="Helical" evidence="13">
    <location>
        <begin position="6"/>
        <end position="32"/>
    </location>
</feature>
<dbReference type="KEGG" id="shal:SHALO_1101"/>
<name>A0A1D7TIR5_9BACT</name>
<dbReference type="PANTHER" id="PTHR35864">
    <property type="entry name" value="ZINC METALLOPROTEASE MJ0611-RELATED"/>
    <property type="match status" value="1"/>
</dbReference>
<feature type="transmembrane region" description="Helical" evidence="13">
    <location>
        <begin position="133"/>
        <end position="153"/>
    </location>
</feature>
<feature type="transmembrane region" description="Helical" evidence="13">
    <location>
        <begin position="189"/>
        <end position="213"/>
    </location>
</feature>
<gene>
    <name evidence="15" type="ORF">SHALO_1101</name>
</gene>
<comment type="similarity">
    <text evidence="3">Belongs to the peptidase M50B family.</text>
</comment>
<evidence type="ECO:0000313" key="15">
    <source>
        <dbReference type="EMBL" id="AOO64881.1"/>
    </source>
</evidence>
<keyword evidence="16" id="KW-1185">Reference proteome</keyword>